<dbReference type="InterPro" id="IPR011990">
    <property type="entry name" value="TPR-like_helical_dom_sf"/>
</dbReference>
<dbReference type="PANTHER" id="PTHR47059:SF1">
    <property type="entry name" value="TETRATRICOPEPTIDE REPEAT PROTEIN 32"/>
    <property type="match status" value="1"/>
</dbReference>
<name>A0A9W9YVZ0_9CNID</name>
<accession>A0A9W9YVZ0</accession>
<evidence type="ECO:0000313" key="3">
    <source>
        <dbReference type="EMBL" id="KAJ7370473.1"/>
    </source>
</evidence>
<dbReference type="SMART" id="SM00028">
    <property type="entry name" value="TPR"/>
    <property type="match status" value="3"/>
</dbReference>
<dbReference type="SUPFAM" id="SSF48452">
    <property type="entry name" value="TPR-like"/>
    <property type="match status" value="1"/>
</dbReference>
<evidence type="ECO:0000256" key="2">
    <source>
        <dbReference type="SAM" id="Coils"/>
    </source>
</evidence>
<dbReference type="EMBL" id="MU826864">
    <property type="protein sequence ID" value="KAJ7370473.1"/>
    <property type="molecule type" value="Genomic_DNA"/>
</dbReference>
<dbReference type="PROSITE" id="PS50005">
    <property type="entry name" value="TPR"/>
    <property type="match status" value="1"/>
</dbReference>
<dbReference type="AlphaFoldDB" id="A0A9W9YVZ0"/>
<dbReference type="Proteomes" id="UP001163046">
    <property type="component" value="Unassembled WGS sequence"/>
</dbReference>
<evidence type="ECO:0000256" key="1">
    <source>
        <dbReference type="PROSITE-ProRule" id="PRU00339"/>
    </source>
</evidence>
<keyword evidence="2" id="KW-0175">Coiled coil</keyword>
<sequence>MADCLTSVYDRAKVLQSNGCYSDALKELDKLIQLAEQCKEQSESLKRLLSCAWNDRGHLKYLQVDFYNAISDYTRAIELSKDFAVPYYNRGQVHYRMGRYQEAVEDLRQALRIDPSFEDAQHNLNQAEQDWSGK</sequence>
<evidence type="ECO:0000313" key="4">
    <source>
        <dbReference type="Proteomes" id="UP001163046"/>
    </source>
</evidence>
<keyword evidence="4" id="KW-1185">Reference proteome</keyword>
<dbReference type="PROSITE" id="PS50293">
    <property type="entry name" value="TPR_REGION"/>
    <property type="match status" value="1"/>
</dbReference>
<keyword evidence="1" id="KW-0802">TPR repeat</keyword>
<dbReference type="InterPro" id="IPR019734">
    <property type="entry name" value="TPR_rpt"/>
</dbReference>
<organism evidence="3 4">
    <name type="scientific">Desmophyllum pertusum</name>
    <dbReference type="NCBI Taxonomy" id="174260"/>
    <lineage>
        <taxon>Eukaryota</taxon>
        <taxon>Metazoa</taxon>
        <taxon>Cnidaria</taxon>
        <taxon>Anthozoa</taxon>
        <taxon>Hexacorallia</taxon>
        <taxon>Scleractinia</taxon>
        <taxon>Caryophylliina</taxon>
        <taxon>Caryophylliidae</taxon>
        <taxon>Desmophyllum</taxon>
    </lineage>
</organism>
<dbReference type="Gene3D" id="1.25.40.10">
    <property type="entry name" value="Tetratricopeptide repeat domain"/>
    <property type="match status" value="1"/>
</dbReference>
<protein>
    <submittedName>
        <fullName evidence="3">Tetratricopeptide repeat</fullName>
    </submittedName>
</protein>
<comment type="caution">
    <text evidence="3">The sequence shown here is derived from an EMBL/GenBank/DDBJ whole genome shotgun (WGS) entry which is preliminary data.</text>
</comment>
<dbReference type="PANTHER" id="PTHR47059">
    <property type="entry name" value="TETRATRICOPEPTIDE REPEAT PROTEIN 32"/>
    <property type="match status" value="1"/>
</dbReference>
<reference evidence="3" key="1">
    <citation type="submission" date="2023-01" db="EMBL/GenBank/DDBJ databases">
        <title>Genome assembly of the deep-sea coral Lophelia pertusa.</title>
        <authorList>
            <person name="Herrera S."/>
            <person name="Cordes E."/>
        </authorList>
    </citation>
    <scope>NUCLEOTIDE SEQUENCE</scope>
    <source>
        <strain evidence="3">USNM1676648</strain>
        <tissue evidence="3">Polyp</tissue>
    </source>
</reference>
<gene>
    <name evidence="3" type="primary">TTC32</name>
    <name evidence="3" type="ORF">OS493_032038</name>
</gene>
<feature type="coiled-coil region" evidence="2">
    <location>
        <begin position="21"/>
        <end position="48"/>
    </location>
</feature>
<feature type="repeat" description="TPR" evidence="1">
    <location>
        <begin position="84"/>
        <end position="117"/>
    </location>
</feature>
<proteinExistence type="predicted"/>
<dbReference type="Pfam" id="PF00515">
    <property type="entry name" value="TPR_1"/>
    <property type="match status" value="1"/>
</dbReference>
<dbReference type="OrthoDB" id="2017782at2759"/>